<gene>
    <name evidence="1" type="ORF">SAMN05443551_1750</name>
</gene>
<name>A0A1M5RGY1_9RHOB</name>
<evidence type="ECO:0000313" key="2">
    <source>
        <dbReference type="Proteomes" id="UP000184221"/>
    </source>
</evidence>
<proteinExistence type="predicted"/>
<dbReference type="Proteomes" id="UP000184221">
    <property type="component" value="Unassembled WGS sequence"/>
</dbReference>
<dbReference type="EMBL" id="FQXC01000002">
    <property type="protein sequence ID" value="SHH25309.1"/>
    <property type="molecule type" value="Genomic_DNA"/>
</dbReference>
<dbReference type="AlphaFoldDB" id="A0A1M5RGY1"/>
<sequence>MTTTPATPPTYYACPAQSFRAEFGVCRGEAISSLDHLHLGDVYQVKLGAEWSPVTSCNSACDAFSMELAANLPCEELTTLAHLIFMTTTGRRADVYAAMSQGQLYLVSETTLQMGSEYVLIDSQARDAPFAPVVVPSPMVPAHAAYAQPAHTVPVRLRVNG</sequence>
<reference evidence="1 2" key="1">
    <citation type="submission" date="2016-11" db="EMBL/GenBank/DDBJ databases">
        <authorList>
            <person name="Jaros S."/>
            <person name="Januszkiewicz K."/>
            <person name="Wedrychowicz H."/>
        </authorList>
    </citation>
    <scope>NUCLEOTIDE SEQUENCE [LARGE SCALE GENOMIC DNA]</scope>
    <source>
        <strain evidence="1 2">DSM 29431</strain>
    </source>
</reference>
<keyword evidence="2" id="KW-1185">Reference proteome</keyword>
<dbReference type="STRING" id="996342.SAMN05443551_1750"/>
<organism evidence="1 2">
    <name type="scientific">Marivita hallyeonensis</name>
    <dbReference type="NCBI Taxonomy" id="996342"/>
    <lineage>
        <taxon>Bacteria</taxon>
        <taxon>Pseudomonadati</taxon>
        <taxon>Pseudomonadota</taxon>
        <taxon>Alphaproteobacteria</taxon>
        <taxon>Rhodobacterales</taxon>
        <taxon>Roseobacteraceae</taxon>
        <taxon>Marivita</taxon>
    </lineage>
</organism>
<dbReference type="RefSeq" id="WP_072777095.1">
    <property type="nucleotide sequence ID" value="NZ_FQXC01000002.1"/>
</dbReference>
<dbReference type="OrthoDB" id="7876606at2"/>
<accession>A0A1M5RGY1</accession>
<evidence type="ECO:0000313" key="1">
    <source>
        <dbReference type="EMBL" id="SHH25309.1"/>
    </source>
</evidence>
<protein>
    <recommendedName>
        <fullName evidence="3">Hint domain-containing protein</fullName>
    </recommendedName>
</protein>
<evidence type="ECO:0008006" key="3">
    <source>
        <dbReference type="Google" id="ProtNLM"/>
    </source>
</evidence>